<dbReference type="EMBL" id="BK014846">
    <property type="protein sequence ID" value="DAD78526.1"/>
    <property type="molecule type" value="Genomic_DNA"/>
</dbReference>
<accession>A0A8S5M8G7</accession>
<sequence>MINLYDSNITDILPNSLLDTKVKSLGYAIKKANQQLLNYAKQVAFISALDLLPENILDLLAMEYRTQYYDEALARDIKIQLIKNTLIWYMKAGTPAAVEELIRIVFGSGEVEEWFQYNGEPGTFKIITSESVGEDSIQLFNKMIKNVKNTRSHLTSIESGFRLNQKVNVGAMQVMSVKIVIK</sequence>
<reference evidence="1" key="1">
    <citation type="journal article" date="2021" name="Proc. Natl. Acad. Sci. U.S.A.">
        <title>A Catalog of Tens of Thousands of Viruses from Human Metagenomes Reveals Hidden Associations with Chronic Diseases.</title>
        <authorList>
            <person name="Tisza M.J."/>
            <person name="Buck C.B."/>
        </authorList>
    </citation>
    <scope>NUCLEOTIDE SEQUENCE</scope>
    <source>
        <strain evidence="1">CtCiv1</strain>
    </source>
</reference>
<protein>
    <submittedName>
        <fullName evidence="1">Tail protein</fullName>
    </submittedName>
</protein>
<proteinExistence type="predicted"/>
<evidence type="ECO:0000313" key="1">
    <source>
        <dbReference type="EMBL" id="DAD78526.1"/>
    </source>
</evidence>
<dbReference type="InterPro" id="IPR006521">
    <property type="entry name" value="Tail_protein_I"/>
</dbReference>
<name>A0A8S5M8G7_9CAUD</name>
<organism evidence="1">
    <name type="scientific">Caudovirales sp. ctCiv1</name>
    <dbReference type="NCBI Taxonomy" id="2826769"/>
    <lineage>
        <taxon>Viruses</taxon>
        <taxon>Duplodnaviria</taxon>
        <taxon>Heunggongvirae</taxon>
        <taxon>Uroviricota</taxon>
        <taxon>Caudoviricetes</taxon>
    </lineage>
</organism>
<dbReference type="NCBIfam" id="TIGR01634">
    <property type="entry name" value="tail_P2_I"/>
    <property type="match status" value="1"/>
</dbReference>
<dbReference type="Pfam" id="PF09684">
    <property type="entry name" value="Tail_P2_I"/>
    <property type="match status" value="1"/>
</dbReference>